<organism evidence="1 2">
    <name type="scientific">candidate division WWE3 bacterium GW2011_GWF2_42_42</name>
    <dbReference type="NCBI Taxonomy" id="1619142"/>
    <lineage>
        <taxon>Bacteria</taxon>
        <taxon>Katanobacteria</taxon>
    </lineage>
</organism>
<dbReference type="Pfam" id="PF18728">
    <property type="entry name" value="HEPN_AbiV"/>
    <property type="match status" value="1"/>
</dbReference>
<protein>
    <submittedName>
        <fullName evidence="1">Uncharacterized protein</fullName>
    </submittedName>
</protein>
<comment type="caution">
    <text evidence="1">The sequence shown here is derived from an EMBL/GenBank/DDBJ whole genome shotgun (WGS) entry which is preliminary data.</text>
</comment>
<name>A0A0G1CN65_UNCKA</name>
<reference evidence="1 2" key="1">
    <citation type="journal article" date="2015" name="Nature">
        <title>rRNA introns, odd ribosomes, and small enigmatic genomes across a large radiation of phyla.</title>
        <authorList>
            <person name="Brown C.T."/>
            <person name="Hug L.A."/>
            <person name="Thomas B.C."/>
            <person name="Sharon I."/>
            <person name="Castelle C.J."/>
            <person name="Singh A."/>
            <person name="Wilkins M.J."/>
            <person name="Williams K.H."/>
            <person name="Banfield J.F."/>
        </authorList>
    </citation>
    <scope>NUCLEOTIDE SEQUENCE [LARGE SCALE GENOMIC DNA]</scope>
</reference>
<dbReference type="AlphaFoldDB" id="A0A0G1CN65"/>
<dbReference type="InterPro" id="IPR030987">
    <property type="entry name" value="AbiV"/>
</dbReference>
<evidence type="ECO:0000313" key="1">
    <source>
        <dbReference type="EMBL" id="KKS60066.1"/>
    </source>
</evidence>
<dbReference type="EMBL" id="LCDU01000010">
    <property type="protein sequence ID" value="KKS60066.1"/>
    <property type="molecule type" value="Genomic_DNA"/>
</dbReference>
<accession>A0A0G1CN65</accession>
<sequence>MNIRKRLSKMSGMSFLNALRLHKDSIFMYKNKSFPTAFQLSIIAQEEIGKSNLLEDVVFQMFDNPKGINPEYEKMIVDLLYSHKDKQIRFSSKVEDEFTKRYFKIAENINSGKYDEKKQNATYVGLTKKQGKKRLNGKILNPIMSIKGVDAAVMITKVNDYVIELIEGVRRGIYSVDTEELDESLTLEAAQELESLWPNKSISSIKRLKKIREFDIDPDSTY</sequence>
<dbReference type="Proteomes" id="UP000034678">
    <property type="component" value="Unassembled WGS sequence"/>
</dbReference>
<evidence type="ECO:0000313" key="2">
    <source>
        <dbReference type="Proteomes" id="UP000034678"/>
    </source>
</evidence>
<gene>
    <name evidence="1" type="ORF">UV26_C0010G0019</name>
</gene>
<proteinExistence type="predicted"/>
<dbReference type="NCBIfam" id="TIGR04498">
    <property type="entry name" value="AbiV_defense"/>
    <property type="match status" value="1"/>
</dbReference>